<dbReference type="InterPro" id="IPR020846">
    <property type="entry name" value="MFS_dom"/>
</dbReference>
<evidence type="ECO:0000256" key="6">
    <source>
        <dbReference type="SAM" id="Phobius"/>
    </source>
</evidence>
<dbReference type="PANTHER" id="PTHR23531:SF1">
    <property type="entry name" value="QUINOLENE RESISTANCE PROTEIN NORA"/>
    <property type="match status" value="1"/>
</dbReference>
<evidence type="ECO:0000256" key="5">
    <source>
        <dbReference type="ARBA" id="ARBA00023136"/>
    </source>
</evidence>
<feature type="transmembrane region" description="Helical" evidence="6">
    <location>
        <begin position="247"/>
        <end position="265"/>
    </location>
</feature>
<feature type="transmembrane region" description="Helical" evidence="6">
    <location>
        <begin position="165"/>
        <end position="184"/>
    </location>
</feature>
<sequence length="394" mass="43228">MKDKIWTKNFISVALINFLAVLMFYLLIVTIGSYTIKTYDASTSMAGLVSSIYVIGALVGRLMTGRLIEKIGPSKILIIGVIGFFITSCLYFIEIHIAFLLIVRFIQGVFVGIIGSAAGTIVAYILPANRKGEGIGYYSLSAILATAIGPFIGLLLMKFEHGNTLIFGFNVFLSLCMIVMLAFVKIEITIASKKNEQEIEGKQSFISKVMEPKSIPISFVALLIGFAYSGVMSYISPYAEEIDLVTAASVFFIVYAFATIVTRPITGKLMDKKGPNIIVYPALVIFALGMYLFSTAHSSFVLLLAAALIGLGFGNFNSIAQTIAVKVTEPHRFGFATSTYYIFYDLGLGFGPYLLGILVPLLGFQTMFMWMVPVIIICIPLYFVLHGRKAKQYI</sequence>
<feature type="transmembrane region" description="Helical" evidence="6">
    <location>
        <begin position="105"/>
        <end position="126"/>
    </location>
</feature>
<proteinExistence type="predicted"/>
<dbReference type="EMBL" id="RHLQ01000061">
    <property type="protein sequence ID" value="RNC97193.1"/>
    <property type="molecule type" value="Genomic_DNA"/>
</dbReference>
<evidence type="ECO:0000256" key="1">
    <source>
        <dbReference type="ARBA" id="ARBA00004651"/>
    </source>
</evidence>
<feature type="transmembrane region" description="Helical" evidence="6">
    <location>
        <begin position="300"/>
        <end position="320"/>
    </location>
</feature>
<dbReference type="Proteomes" id="UP000279909">
    <property type="component" value="Unassembled WGS sequence"/>
</dbReference>
<dbReference type="Gene3D" id="1.20.1250.20">
    <property type="entry name" value="MFS general substrate transporter like domains"/>
    <property type="match status" value="1"/>
</dbReference>
<feature type="transmembrane region" description="Helical" evidence="6">
    <location>
        <begin position="138"/>
        <end position="159"/>
    </location>
</feature>
<feature type="transmembrane region" description="Helical" evidence="6">
    <location>
        <begin position="277"/>
        <end position="294"/>
    </location>
</feature>
<feature type="transmembrane region" description="Helical" evidence="6">
    <location>
        <begin position="215"/>
        <end position="235"/>
    </location>
</feature>
<dbReference type="PROSITE" id="PS50850">
    <property type="entry name" value="MFS"/>
    <property type="match status" value="1"/>
</dbReference>
<keyword evidence="3 6" id="KW-0812">Transmembrane</keyword>
<evidence type="ECO:0000313" key="9">
    <source>
        <dbReference type="Proteomes" id="UP000279909"/>
    </source>
</evidence>
<dbReference type="InterPro" id="IPR036259">
    <property type="entry name" value="MFS_trans_sf"/>
</dbReference>
<feature type="transmembrane region" description="Helical" evidence="6">
    <location>
        <begin position="367"/>
        <end position="385"/>
    </location>
</feature>
<dbReference type="CDD" id="cd17489">
    <property type="entry name" value="MFS_YfcJ_like"/>
    <property type="match status" value="1"/>
</dbReference>
<dbReference type="Pfam" id="PF07690">
    <property type="entry name" value="MFS_1"/>
    <property type="match status" value="1"/>
</dbReference>
<dbReference type="InterPro" id="IPR052714">
    <property type="entry name" value="MFS_Exporter"/>
</dbReference>
<evidence type="ECO:0000256" key="2">
    <source>
        <dbReference type="ARBA" id="ARBA00022448"/>
    </source>
</evidence>
<keyword evidence="4 6" id="KW-1133">Transmembrane helix</keyword>
<evidence type="ECO:0000256" key="4">
    <source>
        <dbReference type="ARBA" id="ARBA00022989"/>
    </source>
</evidence>
<dbReference type="InterPro" id="IPR011701">
    <property type="entry name" value="MFS"/>
</dbReference>
<gene>
    <name evidence="8" type="ORF">EC501_16535</name>
</gene>
<dbReference type="SUPFAM" id="SSF103473">
    <property type="entry name" value="MFS general substrate transporter"/>
    <property type="match status" value="1"/>
</dbReference>
<keyword evidence="2" id="KW-0813">Transport</keyword>
<dbReference type="RefSeq" id="WP_122973451.1">
    <property type="nucleotide sequence ID" value="NZ_RHLQ01000061.1"/>
</dbReference>
<feature type="domain" description="Major facilitator superfamily (MFS) profile" evidence="7">
    <location>
        <begin position="9"/>
        <end position="390"/>
    </location>
</feature>
<feature type="transmembrane region" description="Helical" evidence="6">
    <location>
        <begin position="42"/>
        <end position="64"/>
    </location>
</feature>
<keyword evidence="9" id="KW-1185">Reference proteome</keyword>
<organism evidence="8 9">
    <name type="scientific">Lysinibacillus halotolerans</name>
    <dbReference type="NCBI Taxonomy" id="1368476"/>
    <lineage>
        <taxon>Bacteria</taxon>
        <taxon>Bacillati</taxon>
        <taxon>Bacillota</taxon>
        <taxon>Bacilli</taxon>
        <taxon>Bacillales</taxon>
        <taxon>Bacillaceae</taxon>
        <taxon>Lysinibacillus</taxon>
    </lineage>
</organism>
<dbReference type="GO" id="GO:0022857">
    <property type="term" value="F:transmembrane transporter activity"/>
    <property type="evidence" value="ECO:0007669"/>
    <property type="project" value="InterPro"/>
</dbReference>
<name>A0A3M8H450_9BACI</name>
<comment type="caution">
    <text evidence="8">The sequence shown here is derived from an EMBL/GenBank/DDBJ whole genome shotgun (WGS) entry which is preliminary data.</text>
</comment>
<keyword evidence="5 6" id="KW-0472">Membrane</keyword>
<evidence type="ECO:0000313" key="8">
    <source>
        <dbReference type="EMBL" id="RNC97193.1"/>
    </source>
</evidence>
<feature type="transmembrane region" description="Helical" evidence="6">
    <location>
        <begin position="341"/>
        <end position="361"/>
    </location>
</feature>
<evidence type="ECO:0000256" key="3">
    <source>
        <dbReference type="ARBA" id="ARBA00022692"/>
    </source>
</evidence>
<dbReference type="PANTHER" id="PTHR23531">
    <property type="entry name" value="QUINOLENE RESISTANCE PROTEIN NORA"/>
    <property type="match status" value="1"/>
</dbReference>
<comment type="subcellular location">
    <subcellularLocation>
        <location evidence="1">Cell membrane</location>
        <topology evidence="1">Multi-pass membrane protein</topology>
    </subcellularLocation>
</comment>
<dbReference type="OrthoDB" id="9814001at2"/>
<dbReference type="GO" id="GO:0005886">
    <property type="term" value="C:plasma membrane"/>
    <property type="evidence" value="ECO:0007669"/>
    <property type="project" value="UniProtKB-SubCell"/>
</dbReference>
<feature type="transmembrane region" description="Helical" evidence="6">
    <location>
        <begin position="12"/>
        <end position="36"/>
    </location>
</feature>
<evidence type="ECO:0000259" key="7">
    <source>
        <dbReference type="PROSITE" id="PS50850"/>
    </source>
</evidence>
<reference evidence="8 9" key="1">
    <citation type="journal article" date="2014" name="Int. J. Syst. Evol. Microbiol.">
        <title>Lysinibacillus halotolerans sp. nov., isolated from saline-alkaline soil.</title>
        <authorList>
            <person name="Kong D."/>
            <person name="Wang Y."/>
            <person name="Zhao B."/>
            <person name="Li Y."/>
            <person name="Song J."/>
            <person name="Zhai Y."/>
            <person name="Zhang C."/>
            <person name="Wang H."/>
            <person name="Chen X."/>
            <person name="Zhao B."/>
            <person name="Ruan Z."/>
        </authorList>
    </citation>
    <scope>NUCLEOTIDE SEQUENCE [LARGE SCALE GENOMIC DNA]</scope>
    <source>
        <strain evidence="8 9">MCCC 1A12703</strain>
    </source>
</reference>
<protein>
    <submittedName>
        <fullName evidence="8">MFS transporter</fullName>
    </submittedName>
</protein>
<feature type="transmembrane region" description="Helical" evidence="6">
    <location>
        <begin position="76"/>
        <end position="99"/>
    </location>
</feature>
<accession>A0A3M8H450</accession>
<dbReference type="AlphaFoldDB" id="A0A3M8H450"/>